<dbReference type="PANTHER" id="PTHR30143:SF0">
    <property type="entry name" value="2-KETO-4-PENTENOATE HYDRATASE"/>
    <property type="match status" value="1"/>
</dbReference>
<evidence type="ECO:0000313" key="4">
    <source>
        <dbReference type="Proteomes" id="UP000325255"/>
    </source>
</evidence>
<sequence>MLVAAAASGRSLPGFLAGVIWECWLKGNDRPFPCRQGGGIRLVSCWTGARGSARFHALLAPRDKVMPEIATRAAELLLAARRDPARRLDDLPPELRPADRAVAYAIQQQVAAQLGPIGGWKVGPVQADGLPLCGALPASGILAGPVTIGPEYRLRGVEAEVAVRIGHDLPPRATPYSPEEVAAAIAAFHPAIEVLESRFVEPASVPMLTALADFQSHGAFVFGPGVTEWRGIDLAAESVEQRVDGAVNATRTGHPGGDLLGQVIWLANAGSVWAGGLKAGQFVTCGSWTGANRVAAGAQVSVRFSSVGEVSLRFAP</sequence>
<dbReference type="Pfam" id="PF01557">
    <property type="entry name" value="FAA_hydrolase"/>
    <property type="match status" value="1"/>
</dbReference>
<evidence type="ECO:0000256" key="1">
    <source>
        <dbReference type="ARBA" id="ARBA00023239"/>
    </source>
</evidence>
<dbReference type="InterPro" id="IPR050772">
    <property type="entry name" value="Hydratase-Decarb/MhpD_sf"/>
</dbReference>
<organism evidence="3 4">
    <name type="scientific">Rhodovastum atsumiense</name>
    <dbReference type="NCBI Taxonomy" id="504468"/>
    <lineage>
        <taxon>Bacteria</taxon>
        <taxon>Pseudomonadati</taxon>
        <taxon>Pseudomonadota</taxon>
        <taxon>Alphaproteobacteria</taxon>
        <taxon>Acetobacterales</taxon>
        <taxon>Acetobacteraceae</taxon>
        <taxon>Rhodovastum</taxon>
    </lineage>
</organism>
<dbReference type="EMBL" id="VWPK01000020">
    <property type="protein sequence ID" value="KAA5611503.1"/>
    <property type="molecule type" value="Genomic_DNA"/>
</dbReference>
<dbReference type="PANTHER" id="PTHR30143">
    <property type="entry name" value="ACID HYDRATASE"/>
    <property type="match status" value="1"/>
</dbReference>
<dbReference type="GO" id="GO:0005737">
    <property type="term" value="C:cytoplasm"/>
    <property type="evidence" value="ECO:0007669"/>
    <property type="project" value="TreeGrafter"/>
</dbReference>
<dbReference type="Gene3D" id="3.90.850.10">
    <property type="entry name" value="Fumarylacetoacetase-like, C-terminal domain"/>
    <property type="match status" value="1"/>
</dbReference>
<dbReference type="InterPro" id="IPR011234">
    <property type="entry name" value="Fumarylacetoacetase-like_C"/>
</dbReference>
<evidence type="ECO:0000259" key="2">
    <source>
        <dbReference type="Pfam" id="PF01557"/>
    </source>
</evidence>
<keyword evidence="1" id="KW-0456">Lyase</keyword>
<reference evidence="3 4" key="1">
    <citation type="submission" date="2019-09" db="EMBL/GenBank/DDBJ databases">
        <title>Genome sequence of Rhodovastum atsumiense, a diverse member of the Acetobacteraceae family of non-sulfur purple photosynthetic bacteria.</title>
        <authorList>
            <person name="Meyer T."/>
            <person name="Kyndt J."/>
        </authorList>
    </citation>
    <scope>NUCLEOTIDE SEQUENCE [LARGE SCALE GENOMIC DNA]</scope>
    <source>
        <strain evidence="3 4">DSM 21279</strain>
    </source>
</reference>
<dbReference type="InterPro" id="IPR036663">
    <property type="entry name" value="Fumarylacetoacetase_C_sf"/>
</dbReference>
<dbReference type="OrthoDB" id="9792137at2"/>
<keyword evidence="4" id="KW-1185">Reference proteome</keyword>
<gene>
    <name evidence="3" type="ORF">F1189_14345</name>
</gene>
<protein>
    <submittedName>
        <fullName evidence="3">2-keto-4-pentenoate hydratase</fullName>
    </submittedName>
</protein>
<feature type="domain" description="Fumarylacetoacetase-like C-terminal" evidence="2">
    <location>
        <begin position="156"/>
        <end position="311"/>
    </location>
</feature>
<dbReference type="GO" id="GO:0008684">
    <property type="term" value="F:2-oxopent-4-enoate hydratase activity"/>
    <property type="evidence" value="ECO:0007669"/>
    <property type="project" value="TreeGrafter"/>
</dbReference>
<name>A0A5M6IT51_9PROT</name>
<accession>A0A5M6IT51</accession>
<dbReference type="SUPFAM" id="SSF56529">
    <property type="entry name" value="FAH"/>
    <property type="match status" value="1"/>
</dbReference>
<dbReference type="Proteomes" id="UP000325255">
    <property type="component" value="Unassembled WGS sequence"/>
</dbReference>
<comment type="caution">
    <text evidence="3">The sequence shown here is derived from an EMBL/GenBank/DDBJ whole genome shotgun (WGS) entry which is preliminary data.</text>
</comment>
<dbReference type="AlphaFoldDB" id="A0A5M6IT51"/>
<evidence type="ECO:0000313" key="3">
    <source>
        <dbReference type="EMBL" id="KAA5611503.1"/>
    </source>
</evidence>
<proteinExistence type="predicted"/>